<dbReference type="EMBL" id="BX572598">
    <property type="protein sequence ID" value="CAE27028.1"/>
    <property type="molecule type" value="Genomic_DNA"/>
</dbReference>
<dbReference type="GeneID" id="66892617"/>
<reference evidence="4" key="1">
    <citation type="submission" date="2003-07" db="EMBL/GenBank/DDBJ databases">
        <authorList>
            <consortium name="Rhodopseudomonas genome consortium"/>
            <person name="Larimer F."/>
            <person name="Harwood C."/>
        </authorList>
    </citation>
    <scope>NUCLEOTIDE SEQUENCE</scope>
    <source>
        <strain evidence="4">CGA009</strain>
    </source>
</reference>
<dbReference type="EMBL" id="CP116810">
    <property type="protein sequence ID" value="WCL91726.1"/>
    <property type="molecule type" value="Genomic_DNA"/>
</dbReference>
<dbReference type="KEGG" id="rpa:TX73_008150"/>
<name>Q6N9G2_RHOPA</name>
<evidence type="ECO:0000313" key="5">
    <source>
        <dbReference type="Proteomes" id="UP000001426"/>
    </source>
</evidence>
<evidence type="ECO:0000313" key="4">
    <source>
        <dbReference type="EMBL" id="WCL91726.1"/>
    </source>
</evidence>
<evidence type="ECO:0000256" key="2">
    <source>
        <dbReference type="SAM" id="Phobius"/>
    </source>
</evidence>
<keyword evidence="2" id="KW-0812">Transmembrane</keyword>
<gene>
    <name evidence="3" type="ordered locus">RPA1587</name>
    <name evidence="4" type="ORF">TX73_008150</name>
</gene>
<feature type="transmembrane region" description="Helical" evidence="2">
    <location>
        <begin position="12"/>
        <end position="36"/>
    </location>
</feature>
<evidence type="ECO:0000313" key="3">
    <source>
        <dbReference type="EMBL" id="CAE27028.1"/>
    </source>
</evidence>
<dbReference type="AlphaFoldDB" id="Q6N9G2"/>
<accession>Q6N9G2</accession>
<keyword evidence="2" id="KW-0472">Membrane</keyword>
<keyword evidence="5" id="KW-1185">Reference proteome</keyword>
<dbReference type="RefSeq" id="WP_011157146.1">
    <property type="nucleotide sequence ID" value="NZ_CP116810.1"/>
</dbReference>
<organism evidence="3">
    <name type="scientific">Rhodopseudomonas palustris (strain ATCC BAA-98 / CGA009)</name>
    <dbReference type="NCBI Taxonomy" id="258594"/>
    <lineage>
        <taxon>Bacteria</taxon>
        <taxon>Pseudomonadati</taxon>
        <taxon>Pseudomonadota</taxon>
        <taxon>Alphaproteobacteria</taxon>
        <taxon>Hyphomicrobiales</taxon>
        <taxon>Nitrobacteraceae</taxon>
        <taxon>Rhodopseudomonas</taxon>
    </lineage>
</organism>
<feature type="compositionally biased region" description="Gly residues" evidence="1">
    <location>
        <begin position="54"/>
        <end position="64"/>
    </location>
</feature>
<dbReference type="Proteomes" id="UP000001426">
    <property type="component" value="Chromosome"/>
</dbReference>
<dbReference type="HOGENOM" id="CLU_160702_0_0_5"/>
<evidence type="ECO:0000256" key="1">
    <source>
        <dbReference type="SAM" id="MobiDB-lite"/>
    </source>
</evidence>
<proteinExistence type="predicted"/>
<reference evidence="3 5" key="2">
    <citation type="journal article" date="2004" name="Nat. Biotechnol.">
        <title>Complete genome sequence of the metabolically versatile photosynthetic bacterium Rhodopseudomonas palustris.</title>
        <authorList>
            <person name="Larimer F.W."/>
            <person name="Chain P."/>
            <person name="Hauser L."/>
            <person name="Lamerdin J."/>
            <person name="Malfatti S."/>
            <person name="Do L."/>
            <person name="Land M.L."/>
            <person name="Pelletier D.A."/>
            <person name="Beatty J.T."/>
            <person name="Lang A.S."/>
            <person name="Tabita F.R."/>
            <person name="Gibson J.L."/>
            <person name="Hanson T.E."/>
            <person name="Bobst C."/>
            <person name="Torres J.L."/>
            <person name="Peres C."/>
            <person name="Harrison F.H."/>
            <person name="Gibson J."/>
            <person name="Harwood C.S."/>
        </authorList>
    </citation>
    <scope>NUCLEOTIDE SEQUENCE [LARGE SCALE GENOMIC DNA]</scope>
    <source>
        <strain evidence="5">ATCC BAA-98 / CGA009</strain>
        <strain evidence="3">CGA009</strain>
    </source>
</reference>
<protein>
    <submittedName>
        <fullName evidence="3">Uncharacterized protein</fullName>
    </submittedName>
</protein>
<reference evidence="4" key="3">
    <citation type="submission" date="2022-12" db="EMBL/GenBank/DDBJ databases">
        <title>Complete genome sequence of Rhodopseudomonas palustris CGA0092 and corrections to the R. palustris CGA009 genome sequence.</title>
        <authorList>
            <person name="Mazny B.R."/>
            <person name="Sheff O.F."/>
            <person name="LaSarre B."/>
            <person name="McKinlay A."/>
            <person name="McKinlay J.B."/>
        </authorList>
    </citation>
    <scope>NUCLEOTIDE SEQUENCE</scope>
    <source>
        <strain evidence="4">CGA009</strain>
    </source>
</reference>
<keyword evidence="2" id="KW-1133">Transmembrane helix</keyword>
<feature type="region of interest" description="Disordered" evidence="1">
    <location>
        <begin position="40"/>
        <end position="72"/>
    </location>
</feature>
<sequence>MSDHSHRRPSWVARSLAAIAITSIYCFSFVGAAAVVSGVTSSEAHAQRGRGRGRGYSGRGYGGRGRGRGWDRGRGRGSYGGRCVVNAAGVRICL</sequence>